<gene>
    <name evidence="3" type="ORF">GJ689_20075</name>
</gene>
<dbReference type="PANTHER" id="PTHR43459:SF1">
    <property type="entry name" value="EG:BACN32G11.4 PROTEIN"/>
    <property type="match status" value="1"/>
</dbReference>
<comment type="caution">
    <text evidence="3">The sequence shown here is derived from an EMBL/GenBank/DDBJ whole genome shotgun (WGS) entry which is preliminary data.</text>
</comment>
<dbReference type="EMBL" id="WNKV01000017">
    <property type="protein sequence ID" value="MTW18502.1"/>
    <property type="molecule type" value="Genomic_DNA"/>
</dbReference>
<organism evidence="3 4">
    <name type="scientific">Rhodoplanes serenus</name>
    <dbReference type="NCBI Taxonomy" id="200615"/>
    <lineage>
        <taxon>Bacteria</taxon>
        <taxon>Pseudomonadati</taxon>
        <taxon>Pseudomonadota</taxon>
        <taxon>Alphaproteobacteria</taxon>
        <taxon>Hyphomicrobiales</taxon>
        <taxon>Nitrobacteraceae</taxon>
        <taxon>Rhodoplanes</taxon>
    </lineage>
</organism>
<evidence type="ECO:0000313" key="3">
    <source>
        <dbReference type="EMBL" id="MTW18502.1"/>
    </source>
</evidence>
<evidence type="ECO:0000256" key="1">
    <source>
        <dbReference type="ARBA" id="ARBA00005254"/>
    </source>
</evidence>
<dbReference type="EC" id="5.3.3.18" evidence="3"/>
<name>A0A9X4XPP5_9BRAD</name>
<dbReference type="Gene3D" id="3.90.226.10">
    <property type="entry name" value="2-enoyl-CoA Hydratase, Chain A, domain 1"/>
    <property type="match status" value="1"/>
</dbReference>
<dbReference type="FunFam" id="1.10.12.10:FF:000001">
    <property type="entry name" value="Probable enoyl-CoA hydratase, mitochondrial"/>
    <property type="match status" value="1"/>
</dbReference>
<dbReference type="RefSeq" id="WP_170300906.1">
    <property type="nucleotide sequence ID" value="NZ_WNKV01000017.1"/>
</dbReference>
<keyword evidence="2" id="KW-0456">Lyase</keyword>
<dbReference type="CDD" id="cd06558">
    <property type="entry name" value="crotonase-like"/>
    <property type="match status" value="1"/>
</dbReference>
<dbReference type="Proteomes" id="UP000438991">
    <property type="component" value="Unassembled WGS sequence"/>
</dbReference>
<sequence>MESSVLVDRREGWVVLTLNRPDRLNSFNEDMHGRLAEALDAAAADDGCRAVLLTGAGRGFCAGQDLSDRAGGVADLGAAIETRYNPLVRRLRGLRKPVVCAVNGVAAGAGANVALACDIVLAARSAKFIQAFAKIGLVPDSGGTFTLPRLIGDARARALAMLAEPVTAEQAEAWGMIWKVVDDAALRPEAEKLTAHLATQPTAGLALIKEAMNASAHNDLDTQLDLERDLQRKAGATPDYAEGVQAFLEKRAPRFTGRPS</sequence>
<dbReference type="GO" id="GO:0016853">
    <property type="term" value="F:isomerase activity"/>
    <property type="evidence" value="ECO:0007669"/>
    <property type="project" value="UniProtKB-KW"/>
</dbReference>
<dbReference type="Gene3D" id="1.10.12.10">
    <property type="entry name" value="Lyase 2-enoyl-coa Hydratase, Chain A, domain 2"/>
    <property type="match status" value="1"/>
</dbReference>
<accession>A0A9X4XPP5</accession>
<dbReference type="InterPro" id="IPR001753">
    <property type="entry name" value="Enoyl-CoA_hydra/iso"/>
</dbReference>
<dbReference type="SUPFAM" id="SSF52096">
    <property type="entry name" value="ClpP/crotonase"/>
    <property type="match status" value="1"/>
</dbReference>
<dbReference type="PANTHER" id="PTHR43459">
    <property type="entry name" value="ENOYL-COA HYDRATASE"/>
    <property type="match status" value="1"/>
</dbReference>
<comment type="similarity">
    <text evidence="1">Belongs to the enoyl-CoA hydratase/isomerase family.</text>
</comment>
<dbReference type="InterPro" id="IPR029045">
    <property type="entry name" value="ClpP/crotonase-like_dom_sf"/>
</dbReference>
<dbReference type="InterPro" id="IPR014748">
    <property type="entry name" value="Enoyl-CoA_hydra_C"/>
</dbReference>
<dbReference type="InterPro" id="IPR011968">
    <property type="entry name" value="PaaB1"/>
</dbReference>
<reference evidence="3 4" key="1">
    <citation type="submission" date="2019-11" db="EMBL/GenBank/DDBJ databases">
        <title>Whole-genome sequence of Rhodoplanes serenus DSM 18633, type strain.</title>
        <authorList>
            <person name="Kyndt J.A."/>
            <person name="Meyer T.E."/>
        </authorList>
    </citation>
    <scope>NUCLEOTIDE SEQUENCE [LARGE SCALE GENOMIC DNA]</scope>
    <source>
        <strain evidence="3 4">DSM 18633</strain>
    </source>
</reference>
<dbReference type="AlphaFoldDB" id="A0A9X4XPP5"/>
<evidence type="ECO:0000256" key="2">
    <source>
        <dbReference type="ARBA" id="ARBA00023239"/>
    </source>
</evidence>
<dbReference type="Pfam" id="PF00378">
    <property type="entry name" value="ECH_1"/>
    <property type="match status" value="1"/>
</dbReference>
<dbReference type="GO" id="GO:0016836">
    <property type="term" value="F:hydro-lyase activity"/>
    <property type="evidence" value="ECO:0007669"/>
    <property type="project" value="UniProtKB-ARBA"/>
</dbReference>
<protein>
    <submittedName>
        <fullName evidence="3">2-(1,2-epoxy-1,2-dihydrophenyl)acetyl-CoA isomerase</fullName>
        <ecNumber evidence="3">5.3.3.18</ecNumber>
    </submittedName>
</protein>
<dbReference type="GO" id="GO:0010124">
    <property type="term" value="P:phenylacetate catabolic process"/>
    <property type="evidence" value="ECO:0007669"/>
    <property type="project" value="InterPro"/>
</dbReference>
<dbReference type="FunFam" id="3.90.226.10:FF:000071">
    <property type="entry name" value="Putative enoyl-CoA hydratase PaaB"/>
    <property type="match status" value="1"/>
</dbReference>
<evidence type="ECO:0000313" key="4">
    <source>
        <dbReference type="Proteomes" id="UP000438991"/>
    </source>
</evidence>
<proteinExistence type="inferred from homology"/>
<keyword evidence="3" id="KW-0413">Isomerase</keyword>
<dbReference type="NCBIfam" id="TIGR02280">
    <property type="entry name" value="PaaB1"/>
    <property type="match status" value="1"/>
</dbReference>